<feature type="chain" id="PRO_5047031880" evidence="1">
    <location>
        <begin position="24"/>
        <end position="222"/>
    </location>
</feature>
<feature type="signal peptide" evidence="1">
    <location>
        <begin position="1"/>
        <end position="23"/>
    </location>
</feature>
<evidence type="ECO:0000313" key="3">
    <source>
        <dbReference type="Proteomes" id="UP001617427"/>
    </source>
</evidence>
<accession>A0ABW8EVS3</accession>
<dbReference type="InterPro" id="IPR010546">
    <property type="entry name" value="DUF1120"/>
</dbReference>
<dbReference type="RefSeq" id="WP_402698025.1">
    <property type="nucleotide sequence ID" value="NZ_JBIUZV010000001.1"/>
</dbReference>
<sequence>MQNVIARSAFIAVAALASAAAFAGPTAELKVTGVIKPVACTPTIGSAGTVDYGNIAAGSLTTGANKVLDTKEVPFSITCESAVKMAVTAVDNKASTKVTGLASQISSNATEASMFGLGAAGGKNIGAFHFSMKQGSFTGDGVAVDTIGSAVSATPSWSKSSNGGMATGRMLSWAAAGATAPGSYKTVSGTLSVTAVLNKPENLDLKEDVNLDGSATIEVKYL</sequence>
<proteinExistence type="predicted"/>
<protein>
    <submittedName>
        <fullName evidence="2">DUF1120 domain-containing protein</fullName>
    </submittedName>
</protein>
<dbReference type="Pfam" id="PF06551">
    <property type="entry name" value="DUF1120"/>
    <property type="match status" value="1"/>
</dbReference>
<evidence type="ECO:0000313" key="2">
    <source>
        <dbReference type="EMBL" id="MFJ3044418.1"/>
    </source>
</evidence>
<name>A0ABW8EVS3_9BURK</name>
<dbReference type="Proteomes" id="UP001617427">
    <property type="component" value="Unassembled WGS sequence"/>
</dbReference>
<reference evidence="2 3" key="1">
    <citation type="submission" date="2024-10" db="EMBL/GenBank/DDBJ databases">
        <title>The Natural Products Discovery Center: Release of the First 8490 Sequenced Strains for Exploring Actinobacteria Biosynthetic Diversity.</title>
        <authorList>
            <person name="Kalkreuter E."/>
            <person name="Kautsar S.A."/>
            <person name="Yang D."/>
            <person name="Bader C.D."/>
            <person name="Teijaro C.N."/>
            <person name="Fluegel L."/>
            <person name="Davis C.M."/>
            <person name="Simpson J.R."/>
            <person name="Lauterbach L."/>
            <person name="Steele A.D."/>
            <person name="Gui C."/>
            <person name="Meng S."/>
            <person name="Li G."/>
            <person name="Viehrig K."/>
            <person name="Ye F."/>
            <person name="Su P."/>
            <person name="Kiefer A.F."/>
            <person name="Nichols A."/>
            <person name="Cepeda A.J."/>
            <person name="Yan W."/>
            <person name="Fan B."/>
            <person name="Jiang Y."/>
            <person name="Adhikari A."/>
            <person name="Zheng C.-J."/>
            <person name="Schuster L."/>
            <person name="Cowan T.M."/>
            <person name="Smanski M.J."/>
            <person name="Chevrette M.G."/>
            <person name="De Carvalho L.P.S."/>
            <person name="Shen B."/>
        </authorList>
    </citation>
    <scope>NUCLEOTIDE SEQUENCE [LARGE SCALE GENOMIC DNA]</scope>
    <source>
        <strain evidence="2 3">NPDC087045</strain>
    </source>
</reference>
<evidence type="ECO:0000256" key="1">
    <source>
        <dbReference type="SAM" id="SignalP"/>
    </source>
</evidence>
<keyword evidence="3" id="KW-1185">Reference proteome</keyword>
<keyword evidence="1" id="KW-0732">Signal</keyword>
<comment type="caution">
    <text evidence="2">The sequence shown here is derived from an EMBL/GenBank/DDBJ whole genome shotgun (WGS) entry which is preliminary data.</text>
</comment>
<gene>
    <name evidence="2" type="ORF">ACIPEN_01190</name>
</gene>
<dbReference type="EMBL" id="JBIUZV010000001">
    <property type="protein sequence ID" value="MFJ3044418.1"/>
    <property type="molecule type" value="Genomic_DNA"/>
</dbReference>
<organism evidence="2 3">
    <name type="scientific">Herbaspirillum chlorophenolicum</name>
    <dbReference type="NCBI Taxonomy" id="211589"/>
    <lineage>
        <taxon>Bacteria</taxon>
        <taxon>Pseudomonadati</taxon>
        <taxon>Pseudomonadota</taxon>
        <taxon>Betaproteobacteria</taxon>
        <taxon>Burkholderiales</taxon>
        <taxon>Oxalobacteraceae</taxon>
        <taxon>Herbaspirillum</taxon>
    </lineage>
</organism>